<keyword evidence="4" id="KW-0081">Bacteriolytic enzyme</keyword>
<name>A0A6M2DX83_XENCH</name>
<dbReference type="InterPro" id="IPR000974">
    <property type="entry name" value="Glyco_hydro_22_lys"/>
</dbReference>
<evidence type="ECO:0000256" key="5">
    <source>
        <dbReference type="ARBA" id="ARBA00023157"/>
    </source>
</evidence>
<evidence type="ECO:0000256" key="2">
    <source>
        <dbReference type="ARBA" id="ARBA00010859"/>
    </source>
</evidence>
<evidence type="ECO:0000259" key="9">
    <source>
        <dbReference type="PROSITE" id="PS00128"/>
    </source>
</evidence>
<evidence type="ECO:0000256" key="8">
    <source>
        <dbReference type="SAM" id="SignalP"/>
    </source>
</evidence>
<feature type="domain" description="Glycosyl hydrolases family 22 (GH22)" evidence="9">
    <location>
        <begin position="89"/>
        <end position="107"/>
    </location>
</feature>
<accession>A0A6M2DX83</accession>
<dbReference type="PROSITE" id="PS00128">
    <property type="entry name" value="GLYCOSYL_HYDROL_F22_1"/>
    <property type="match status" value="1"/>
</dbReference>
<dbReference type="PRINTS" id="PR00135">
    <property type="entry name" value="LYZLACT"/>
</dbReference>
<comment type="catalytic activity">
    <reaction evidence="1">
        <text>Hydrolysis of (1-&gt;4)-beta-linkages between N-acetylmuramic acid and N-acetyl-D-glucosamine residues in a peptidoglycan and between N-acetyl-D-glucosamine residues in chitodextrins.</text>
        <dbReference type="EC" id="3.2.1.17"/>
    </reaction>
</comment>
<keyword evidence="5" id="KW-1015">Disulfide bond</keyword>
<dbReference type="PRINTS" id="PR00137">
    <property type="entry name" value="LYSOZYME"/>
</dbReference>
<keyword evidence="6" id="KW-0378">Hydrolase</keyword>
<dbReference type="PROSITE" id="PS51348">
    <property type="entry name" value="GLYCOSYL_HYDROL_F22_2"/>
    <property type="match status" value="1"/>
</dbReference>
<proteinExistence type="inferred from homology"/>
<dbReference type="PANTHER" id="PTHR11407:SF63">
    <property type="entry name" value="LYSOZYME C"/>
    <property type="match status" value="1"/>
</dbReference>
<dbReference type="SUPFAM" id="SSF53955">
    <property type="entry name" value="Lysozyme-like"/>
    <property type="match status" value="1"/>
</dbReference>
<dbReference type="InterPro" id="IPR023346">
    <property type="entry name" value="Lysozyme-like_dom_sf"/>
</dbReference>
<dbReference type="FunFam" id="1.10.530.10:FF:000001">
    <property type="entry name" value="Lysozyme C"/>
    <property type="match status" value="1"/>
</dbReference>
<dbReference type="SMART" id="SM00263">
    <property type="entry name" value="LYZ1"/>
    <property type="match status" value="1"/>
</dbReference>
<dbReference type="GO" id="GO:0003796">
    <property type="term" value="F:lysozyme activity"/>
    <property type="evidence" value="ECO:0007669"/>
    <property type="project" value="UniProtKB-EC"/>
</dbReference>
<dbReference type="CDD" id="cd16899">
    <property type="entry name" value="LYZ_C_invert"/>
    <property type="match status" value="1"/>
</dbReference>
<keyword evidence="8" id="KW-0732">Signal</keyword>
<evidence type="ECO:0000256" key="6">
    <source>
        <dbReference type="ARBA" id="ARBA00023295"/>
    </source>
</evidence>
<reference evidence="10" key="1">
    <citation type="submission" date="2020-03" db="EMBL/GenBank/DDBJ databases">
        <title>Transcriptomic Profiling of the Digestive Tract of the Rat Flea, Xenopsylla cheopis, Following Blood Feeding and Infection with Yersinia pestis.</title>
        <authorList>
            <person name="Bland D.M."/>
            <person name="Martens C.A."/>
            <person name="Virtaneva K."/>
            <person name="Kanakabandi K."/>
            <person name="Long D."/>
            <person name="Rosenke R."/>
            <person name="Saturday G.A."/>
            <person name="Hoyt F.H."/>
            <person name="Bruno D.P."/>
            <person name="Ribeiro J.M.C."/>
            <person name="Hinnebusch J."/>
        </authorList>
    </citation>
    <scope>NUCLEOTIDE SEQUENCE</scope>
</reference>
<dbReference type="GO" id="GO:0031640">
    <property type="term" value="P:killing of cells of another organism"/>
    <property type="evidence" value="ECO:0007669"/>
    <property type="project" value="UniProtKB-KW"/>
</dbReference>
<dbReference type="InterPro" id="IPR001916">
    <property type="entry name" value="Glyco_hydro_22"/>
</dbReference>
<evidence type="ECO:0000256" key="1">
    <source>
        <dbReference type="ARBA" id="ARBA00000632"/>
    </source>
</evidence>
<keyword evidence="6" id="KW-0326">Glycosidase</keyword>
<evidence type="ECO:0000256" key="3">
    <source>
        <dbReference type="ARBA" id="ARBA00012732"/>
    </source>
</evidence>
<comment type="similarity">
    <text evidence="2 7">Belongs to the glycosyl hydrolase 22 family.</text>
</comment>
<dbReference type="Gene3D" id="1.10.530.10">
    <property type="match status" value="1"/>
</dbReference>
<dbReference type="PANTHER" id="PTHR11407">
    <property type="entry name" value="LYSOZYME C"/>
    <property type="match status" value="1"/>
</dbReference>
<evidence type="ECO:0000313" key="10">
    <source>
        <dbReference type="EMBL" id="NOV50862.1"/>
    </source>
</evidence>
<evidence type="ECO:0000256" key="4">
    <source>
        <dbReference type="ARBA" id="ARBA00022638"/>
    </source>
</evidence>
<dbReference type="Pfam" id="PF00062">
    <property type="entry name" value="Lys"/>
    <property type="match status" value="1"/>
</dbReference>
<feature type="signal peptide" evidence="8">
    <location>
        <begin position="1"/>
        <end position="18"/>
    </location>
</feature>
<dbReference type="GO" id="GO:0042742">
    <property type="term" value="P:defense response to bacterium"/>
    <property type="evidence" value="ECO:0007669"/>
    <property type="project" value="UniProtKB-KW"/>
</dbReference>
<dbReference type="EC" id="3.2.1.17" evidence="3"/>
<keyword evidence="4" id="KW-0929">Antimicrobial</keyword>
<evidence type="ECO:0000256" key="7">
    <source>
        <dbReference type="RuleBase" id="RU004440"/>
    </source>
</evidence>
<organism evidence="10">
    <name type="scientific">Xenopsylla cheopis</name>
    <name type="common">Oriental rat flea</name>
    <name type="synonym">Pulex cheopis</name>
    <dbReference type="NCBI Taxonomy" id="163159"/>
    <lineage>
        <taxon>Eukaryota</taxon>
        <taxon>Metazoa</taxon>
        <taxon>Ecdysozoa</taxon>
        <taxon>Arthropoda</taxon>
        <taxon>Hexapoda</taxon>
        <taxon>Insecta</taxon>
        <taxon>Pterygota</taxon>
        <taxon>Neoptera</taxon>
        <taxon>Endopterygota</taxon>
        <taxon>Siphonaptera</taxon>
        <taxon>Pulicidae</taxon>
        <taxon>Xenopsyllinae</taxon>
        <taxon>Xenopsylla</taxon>
    </lineage>
</organism>
<sequence>MKVLILFAVALIATGTEGRIFSRCELAQELSRQGFPRDLLDHWVCLVEAESSRNTAAVGPPNSNGSRDYGLFQINNLYWCQNGAPGKDCNVSCEDLLTDDITKASNCAKIVYNRHGFSAWYGWQNKCQSSRPDISGCF</sequence>
<dbReference type="InterPro" id="IPR019799">
    <property type="entry name" value="Glyco_hydro_22_CS"/>
</dbReference>
<protein>
    <recommendedName>
        <fullName evidence="3">lysozyme</fullName>
        <ecNumber evidence="3">3.2.1.17</ecNumber>
    </recommendedName>
</protein>
<dbReference type="AlphaFoldDB" id="A0A6M2DX83"/>
<dbReference type="EMBL" id="GIIL01007136">
    <property type="protein sequence ID" value="NOV50862.1"/>
    <property type="molecule type" value="Transcribed_RNA"/>
</dbReference>
<feature type="chain" id="PRO_5026977822" description="lysozyme" evidence="8">
    <location>
        <begin position="19"/>
        <end position="138"/>
    </location>
</feature>